<sequence>MRKFKLLAIAFVFGTASLFASNDVPSEKPKKEIRTQIVELLTTPEFEIKNEINTMISFTFNSEGEIVVLSVDSVNPDILNYVRENLNRKRIQNPGERDKIFTMSLKVKRA</sequence>
<accession>A0ABW3WLR1</accession>
<feature type="signal peptide" evidence="1">
    <location>
        <begin position="1"/>
        <end position="20"/>
    </location>
</feature>
<evidence type="ECO:0000313" key="2">
    <source>
        <dbReference type="EMBL" id="MFD1293057.1"/>
    </source>
</evidence>
<organism evidence="2 3">
    <name type="scientific">Lutibacter holmesii</name>
    <dbReference type="NCBI Taxonomy" id="1137985"/>
    <lineage>
        <taxon>Bacteria</taxon>
        <taxon>Pseudomonadati</taxon>
        <taxon>Bacteroidota</taxon>
        <taxon>Flavobacteriia</taxon>
        <taxon>Flavobacteriales</taxon>
        <taxon>Flavobacteriaceae</taxon>
        <taxon>Lutibacter</taxon>
    </lineage>
</organism>
<keyword evidence="3" id="KW-1185">Reference proteome</keyword>
<evidence type="ECO:0000256" key="1">
    <source>
        <dbReference type="SAM" id="SignalP"/>
    </source>
</evidence>
<feature type="chain" id="PRO_5045418852" description="TonB C-terminal domain-containing protein" evidence="1">
    <location>
        <begin position="21"/>
        <end position="110"/>
    </location>
</feature>
<evidence type="ECO:0000313" key="3">
    <source>
        <dbReference type="Proteomes" id="UP001597241"/>
    </source>
</evidence>
<dbReference type="EMBL" id="JBHTMV010000003">
    <property type="protein sequence ID" value="MFD1293057.1"/>
    <property type="molecule type" value="Genomic_DNA"/>
</dbReference>
<evidence type="ECO:0008006" key="4">
    <source>
        <dbReference type="Google" id="ProtNLM"/>
    </source>
</evidence>
<dbReference type="RefSeq" id="WP_386808042.1">
    <property type="nucleotide sequence ID" value="NZ_JBHTMV010000003.1"/>
</dbReference>
<reference evidence="3" key="1">
    <citation type="journal article" date="2019" name="Int. J. Syst. Evol. Microbiol.">
        <title>The Global Catalogue of Microorganisms (GCM) 10K type strain sequencing project: providing services to taxonomists for standard genome sequencing and annotation.</title>
        <authorList>
            <consortium name="The Broad Institute Genomics Platform"/>
            <consortium name="The Broad Institute Genome Sequencing Center for Infectious Disease"/>
            <person name="Wu L."/>
            <person name="Ma J."/>
        </authorList>
    </citation>
    <scope>NUCLEOTIDE SEQUENCE [LARGE SCALE GENOMIC DNA]</scope>
    <source>
        <strain evidence="3">CCUG 62221</strain>
    </source>
</reference>
<gene>
    <name evidence="2" type="ORF">ACFQ5N_04325</name>
</gene>
<keyword evidence="1" id="KW-0732">Signal</keyword>
<dbReference type="Proteomes" id="UP001597241">
    <property type="component" value="Unassembled WGS sequence"/>
</dbReference>
<name>A0ABW3WLR1_9FLAO</name>
<proteinExistence type="predicted"/>
<protein>
    <recommendedName>
        <fullName evidence="4">TonB C-terminal domain-containing protein</fullName>
    </recommendedName>
</protein>
<comment type="caution">
    <text evidence="2">The sequence shown here is derived from an EMBL/GenBank/DDBJ whole genome shotgun (WGS) entry which is preliminary data.</text>
</comment>